<dbReference type="Pfam" id="PF11843">
    <property type="entry name" value="DUF3363"/>
    <property type="match status" value="1"/>
</dbReference>
<organism evidence="1 2">
    <name type="scientific">Aquisalinus luteolus</name>
    <dbReference type="NCBI Taxonomy" id="1566827"/>
    <lineage>
        <taxon>Bacteria</taxon>
        <taxon>Pseudomonadati</taxon>
        <taxon>Pseudomonadota</taxon>
        <taxon>Alphaproteobacteria</taxon>
        <taxon>Parvularculales</taxon>
        <taxon>Parvularculaceae</taxon>
        <taxon>Aquisalinus</taxon>
    </lineage>
</organism>
<name>A0ABX0HGN3_9PROT</name>
<proteinExistence type="predicted"/>
<dbReference type="EMBL" id="VCJR02000001">
    <property type="protein sequence ID" value="NHK27153.1"/>
    <property type="molecule type" value="Genomic_DNA"/>
</dbReference>
<dbReference type="RefSeq" id="WP_155137911.1">
    <property type="nucleotide sequence ID" value="NZ_BMGZ01000001.1"/>
</dbReference>
<dbReference type="Proteomes" id="UP000818603">
    <property type="component" value="Unassembled WGS sequence"/>
</dbReference>
<keyword evidence="2" id="KW-1185">Reference proteome</keyword>
<dbReference type="InterPro" id="IPR021795">
    <property type="entry name" value="DUF3363"/>
</dbReference>
<accession>A0ABX0HGN3</accession>
<gene>
    <name evidence="1" type="ORF">FF098_004460</name>
</gene>
<reference evidence="1 2" key="1">
    <citation type="submission" date="2020-02" db="EMBL/GenBank/DDBJ databases">
        <title>Genome sequence of Parvularcula flava strain NH6-79.</title>
        <authorList>
            <person name="Abdul Karim M.H."/>
            <person name="Lam M.Q."/>
            <person name="Chen S.J."/>
            <person name="Yahya A."/>
            <person name="Shahir S."/>
            <person name="Shamsir M.S."/>
            <person name="Chong C.S."/>
        </authorList>
    </citation>
    <scope>NUCLEOTIDE SEQUENCE [LARGE SCALE GENOMIC DNA]</scope>
    <source>
        <strain evidence="1 2">NH6-79</strain>
    </source>
</reference>
<comment type="caution">
    <text evidence="1">The sequence shown here is derived from an EMBL/GenBank/DDBJ whole genome shotgun (WGS) entry which is preliminary data.</text>
</comment>
<evidence type="ECO:0000313" key="1">
    <source>
        <dbReference type="EMBL" id="NHK27153.1"/>
    </source>
</evidence>
<sequence length="687" mass="74966">MLTLSGAWGRGAAMADENDFTPRLGRPGDRGAGASRRFRARVLKAAGRLASKPTGPGFTGARIGRGGAAGLQAVRKAGRLPRARMRRVVVKVHIARARTRGAARAGIKAGAGAGAGARGGAGVRAFSRHLAYIQRDGVERYGTGGELYGRDGETIDGRAFAERSREDRHQFRIIVSPEDAQEIADLKATTRSLMMDMERDLGTRLDWVAVDHHNTGHPHTHIVIRGKDALGQDLVIARDYLMKGLRARAEEGLTQELGPRRDIEIARARYREVSLDRFTGIDHALERRAVEGRIELGAVSGPVSGAVARFERSLQRQRLAHLKGLHLAEQQGPDVWRLKPGWDRALKAMGCKGDIIRMLAAGITPGKDGPDVSRLRFFDERPDDAGPLTGTLIGHGPEDELTDRRFVLVEDFDGMPWHVPAGDERDAGMPPRGAVLEIARRRAAPMRADHVIADIAERSGGYYSDALHAAADPSASSAYRLAHKRRLEALRRAGIVERDSSGVWRVGDDYLDRAAGFEAGRGTSVALRVRSWMALEAQIEARADTWLDGDAVQGAGGGDNRLAQARAMRLAFLRRVGLLPEGEEVLSDVVRQRLRGEELRRAAQAESGRSGRAFQAMAAGDRFEGKVERWIDLARGRMAVIGNAKAFALIPWRADLERQRGRSLVVEAHKRGVSWTLDGGRGRGISR</sequence>
<evidence type="ECO:0000313" key="2">
    <source>
        <dbReference type="Proteomes" id="UP000818603"/>
    </source>
</evidence>
<protein>
    <submittedName>
        <fullName evidence="1">DUF3363 domain-containing protein</fullName>
    </submittedName>
</protein>